<dbReference type="PANTHER" id="PTHR11735:SF11">
    <property type="entry name" value="TRNA THREONYLCARBAMOYLADENOSINE BIOSYNTHESIS PROTEIN TSAB"/>
    <property type="match status" value="1"/>
</dbReference>
<dbReference type="InterPro" id="IPR043129">
    <property type="entry name" value="ATPase_NBD"/>
</dbReference>
<evidence type="ECO:0000313" key="3">
    <source>
        <dbReference type="Proteomes" id="UP000003688"/>
    </source>
</evidence>
<feature type="domain" description="Gcp-like" evidence="1">
    <location>
        <begin position="39"/>
        <end position="176"/>
    </location>
</feature>
<evidence type="ECO:0000313" key="2">
    <source>
        <dbReference type="EMBL" id="EEF62153.1"/>
    </source>
</evidence>
<dbReference type="STRING" id="320771.Cflav_PD6428"/>
<name>B9XDK7_PEDPL</name>
<comment type="caution">
    <text evidence="2">The sequence shown here is derived from an EMBL/GenBank/DDBJ whole genome shotgun (WGS) entry which is preliminary data.</text>
</comment>
<dbReference type="RefSeq" id="WP_007413905.1">
    <property type="nucleotide sequence ID" value="NZ_ABOX02000006.1"/>
</dbReference>
<reference evidence="2 3" key="1">
    <citation type="journal article" date="2011" name="J. Bacteriol.">
        <title>Genome sequence of 'Pedosphaera parvula' Ellin514, an aerobic Verrucomicrobial isolate from pasture soil.</title>
        <authorList>
            <person name="Kant R."/>
            <person name="van Passel M.W."/>
            <person name="Sangwan P."/>
            <person name="Palva A."/>
            <person name="Lucas S."/>
            <person name="Copeland A."/>
            <person name="Lapidus A."/>
            <person name="Glavina Del Rio T."/>
            <person name="Dalin E."/>
            <person name="Tice H."/>
            <person name="Bruce D."/>
            <person name="Goodwin L."/>
            <person name="Pitluck S."/>
            <person name="Chertkov O."/>
            <person name="Larimer F.W."/>
            <person name="Land M.L."/>
            <person name="Hauser L."/>
            <person name="Brettin T.S."/>
            <person name="Detter J.C."/>
            <person name="Han S."/>
            <person name="de Vos W.M."/>
            <person name="Janssen P.H."/>
            <person name="Smidt H."/>
        </authorList>
    </citation>
    <scope>NUCLEOTIDE SEQUENCE [LARGE SCALE GENOMIC DNA]</scope>
    <source>
        <strain evidence="2 3">Ellin514</strain>
    </source>
</reference>
<dbReference type="SUPFAM" id="SSF53067">
    <property type="entry name" value="Actin-like ATPase domain"/>
    <property type="match status" value="2"/>
</dbReference>
<dbReference type="InterPro" id="IPR000905">
    <property type="entry name" value="Gcp-like_dom"/>
</dbReference>
<dbReference type="GO" id="GO:0002949">
    <property type="term" value="P:tRNA threonylcarbamoyladenosine modification"/>
    <property type="evidence" value="ECO:0007669"/>
    <property type="project" value="InterPro"/>
</dbReference>
<accession>B9XDK7</accession>
<evidence type="ECO:0000259" key="1">
    <source>
        <dbReference type="Pfam" id="PF00814"/>
    </source>
</evidence>
<dbReference type="OrthoDB" id="9784166at2"/>
<protein>
    <submittedName>
        <fullName evidence="2">Peptidase M22 glycoprotease</fullName>
    </submittedName>
</protein>
<dbReference type="EMBL" id="ABOX02000006">
    <property type="protein sequence ID" value="EEF62153.1"/>
    <property type="molecule type" value="Genomic_DNA"/>
</dbReference>
<dbReference type="PANTHER" id="PTHR11735">
    <property type="entry name" value="TRNA N6-ADENOSINE THREONYLCARBAMOYLTRANSFERASE"/>
    <property type="match status" value="1"/>
</dbReference>
<dbReference type="Proteomes" id="UP000003688">
    <property type="component" value="Unassembled WGS sequence"/>
</dbReference>
<dbReference type="AlphaFoldDB" id="B9XDK7"/>
<keyword evidence="3" id="KW-1185">Reference proteome</keyword>
<dbReference type="Gene3D" id="3.30.420.40">
    <property type="match status" value="2"/>
</dbReference>
<dbReference type="InterPro" id="IPR022496">
    <property type="entry name" value="T6A_TsaB"/>
</dbReference>
<dbReference type="GO" id="GO:0006508">
    <property type="term" value="P:proteolysis"/>
    <property type="evidence" value="ECO:0007669"/>
    <property type="project" value="UniProtKB-KW"/>
</dbReference>
<keyword evidence="2" id="KW-0645">Protease</keyword>
<dbReference type="GO" id="GO:0005829">
    <property type="term" value="C:cytosol"/>
    <property type="evidence" value="ECO:0007669"/>
    <property type="project" value="TreeGrafter"/>
</dbReference>
<dbReference type="Pfam" id="PF00814">
    <property type="entry name" value="TsaD"/>
    <property type="match status" value="1"/>
</dbReference>
<organism evidence="2 3">
    <name type="scientific">Pedosphaera parvula (strain Ellin514)</name>
    <dbReference type="NCBI Taxonomy" id="320771"/>
    <lineage>
        <taxon>Bacteria</taxon>
        <taxon>Pseudomonadati</taxon>
        <taxon>Verrucomicrobiota</taxon>
        <taxon>Pedosphaerae</taxon>
        <taxon>Pedosphaerales</taxon>
        <taxon>Pedosphaeraceae</taxon>
        <taxon>Pedosphaera</taxon>
    </lineage>
</organism>
<dbReference type="GO" id="GO:0008233">
    <property type="term" value="F:peptidase activity"/>
    <property type="evidence" value="ECO:0007669"/>
    <property type="project" value="UniProtKB-KW"/>
</dbReference>
<dbReference type="NCBIfam" id="TIGR03725">
    <property type="entry name" value="T6A_YeaZ"/>
    <property type="match status" value="1"/>
</dbReference>
<keyword evidence="2" id="KW-0378">Hydrolase</keyword>
<sequence>MKTLAIEFSTDQRSVAVLEDENVRGAAMETATRETHAFALIEQALAQAGMQREEIECLAIGIGPGSYTGIRAAIAIAQGWQLARPIQLAGVSSVESLVFEAQQKAIFGKVDIVIDAQRNEFYLANYEVNATGWREIEPLRLVTLDQVNVRLGANEILVGPEVTRWFKDGTVLFPSANNLGRLAAAKKSFLTAENLRPIYLREVSFVKAPPPRVIPVG</sequence>
<gene>
    <name evidence="2" type="ORF">Cflav_PD6428</name>
</gene>
<proteinExistence type="predicted"/>